<name>A0AAU0MVY4_9GAMM</name>
<accession>A0AAU0MVY4</accession>
<dbReference type="RefSeq" id="WP_318953281.1">
    <property type="nucleotide sequence ID" value="NZ_CP137555.1"/>
</dbReference>
<dbReference type="AlphaFoldDB" id="A0AAU0MVY4"/>
<protein>
    <recommendedName>
        <fullName evidence="5">Low-complexity protein</fullName>
    </recommendedName>
</protein>
<gene>
    <name evidence="3" type="ORF">R5R33_13795</name>
</gene>
<organism evidence="3 4">
    <name type="scientific">Microbulbifer pacificus</name>
    <dbReference type="NCBI Taxonomy" id="407164"/>
    <lineage>
        <taxon>Bacteria</taxon>
        <taxon>Pseudomonadati</taxon>
        <taxon>Pseudomonadota</taxon>
        <taxon>Gammaproteobacteria</taxon>
        <taxon>Cellvibrionales</taxon>
        <taxon>Microbulbiferaceae</taxon>
        <taxon>Microbulbifer</taxon>
    </lineage>
</organism>
<evidence type="ECO:0000313" key="4">
    <source>
        <dbReference type="Proteomes" id="UP001302477"/>
    </source>
</evidence>
<keyword evidence="4" id="KW-1185">Reference proteome</keyword>
<sequence>MNKKSLPLAAAVGAAFVASATLSVSTSANPFSATELSAGYNLKFVQDDKQKEGKCGEGKDKEGKCGEGKKKEGTCGEGKKKEGTCGEGKKDEGKKKEGKCGEGKCGTDPT</sequence>
<reference evidence="3 4" key="1">
    <citation type="submission" date="2023-10" db="EMBL/GenBank/DDBJ databases">
        <title>Description of Microbulbifer bruguierae sp. nov., isolated from the sediments of mangrove plant Bruguiera sexangula and comparative genomic analyses of the genus Microbulbifer.</title>
        <authorList>
            <person name="Long M."/>
        </authorList>
    </citation>
    <scope>NUCLEOTIDE SEQUENCE [LARGE SCALE GENOMIC DNA]</scope>
    <source>
        <strain evidence="3 4">SPO729</strain>
    </source>
</reference>
<evidence type="ECO:0000313" key="3">
    <source>
        <dbReference type="EMBL" id="WOX04805.1"/>
    </source>
</evidence>
<feature type="chain" id="PRO_5044006612" description="Low-complexity protein" evidence="2">
    <location>
        <begin position="21"/>
        <end position="110"/>
    </location>
</feature>
<feature type="compositionally biased region" description="Basic and acidic residues" evidence="1">
    <location>
        <begin position="49"/>
        <end position="102"/>
    </location>
</feature>
<proteinExistence type="predicted"/>
<evidence type="ECO:0000256" key="2">
    <source>
        <dbReference type="SAM" id="SignalP"/>
    </source>
</evidence>
<evidence type="ECO:0008006" key="5">
    <source>
        <dbReference type="Google" id="ProtNLM"/>
    </source>
</evidence>
<keyword evidence="2" id="KW-0732">Signal</keyword>
<dbReference type="EMBL" id="CP137555">
    <property type="protein sequence ID" value="WOX04805.1"/>
    <property type="molecule type" value="Genomic_DNA"/>
</dbReference>
<dbReference type="KEGG" id="mpaf:R5R33_13795"/>
<feature type="signal peptide" evidence="2">
    <location>
        <begin position="1"/>
        <end position="20"/>
    </location>
</feature>
<feature type="region of interest" description="Disordered" evidence="1">
    <location>
        <begin position="49"/>
        <end position="110"/>
    </location>
</feature>
<evidence type="ECO:0000256" key="1">
    <source>
        <dbReference type="SAM" id="MobiDB-lite"/>
    </source>
</evidence>
<dbReference type="Proteomes" id="UP001302477">
    <property type="component" value="Chromosome"/>
</dbReference>